<accession>A0AAE1A161</accession>
<dbReference type="InterPro" id="IPR044156">
    <property type="entry name" value="Galectin-like"/>
</dbReference>
<organism evidence="4 5">
    <name type="scientific">Elysia crispata</name>
    <name type="common">lettuce slug</name>
    <dbReference type="NCBI Taxonomy" id="231223"/>
    <lineage>
        <taxon>Eukaryota</taxon>
        <taxon>Metazoa</taxon>
        <taxon>Spiralia</taxon>
        <taxon>Lophotrochozoa</taxon>
        <taxon>Mollusca</taxon>
        <taxon>Gastropoda</taxon>
        <taxon>Heterobranchia</taxon>
        <taxon>Euthyneura</taxon>
        <taxon>Panpulmonata</taxon>
        <taxon>Sacoglossa</taxon>
        <taxon>Placobranchoidea</taxon>
        <taxon>Plakobranchidae</taxon>
        <taxon>Elysia</taxon>
    </lineage>
</organism>
<dbReference type="SMART" id="SM00276">
    <property type="entry name" value="GLECT"/>
    <property type="match status" value="1"/>
</dbReference>
<name>A0AAE1A161_9GAST</name>
<dbReference type="PROSITE" id="PS51304">
    <property type="entry name" value="GALECTIN"/>
    <property type="match status" value="1"/>
</dbReference>
<dbReference type="Proteomes" id="UP001283361">
    <property type="component" value="Unassembled WGS sequence"/>
</dbReference>
<evidence type="ECO:0000256" key="1">
    <source>
        <dbReference type="ARBA" id="ARBA00022734"/>
    </source>
</evidence>
<keyword evidence="1 2" id="KW-0430">Lectin</keyword>
<evidence type="ECO:0000256" key="2">
    <source>
        <dbReference type="RuleBase" id="RU102079"/>
    </source>
</evidence>
<comment type="caution">
    <text evidence="4">The sequence shown here is derived from an EMBL/GenBank/DDBJ whole genome shotgun (WGS) entry which is preliminary data.</text>
</comment>
<proteinExistence type="predicted"/>
<gene>
    <name evidence="4" type="ORF">RRG08_037217</name>
</gene>
<reference evidence="4" key="1">
    <citation type="journal article" date="2023" name="G3 (Bethesda)">
        <title>A reference genome for the long-term kleptoplast-retaining sea slug Elysia crispata morphotype clarki.</title>
        <authorList>
            <person name="Eastman K.E."/>
            <person name="Pendleton A.L."/>
            <person name="Shaikh M.A."/>
            <person name="Suttiyut T."/>
            <person name="Ogas R."/>
            <person name="Tomko P."/>
            <person name="Gavelis G."/>
            <person name="Widhalm J.R."/>
            <person name="Wisecaver J.H."/>
        </authorList>
    </citation>
    <scope>NUCLEOTIDE SEQUENCE</scope>
    <source>
        <strain evidence="4">ECLA1</strain>
    </source>
</reference>
<evidence type="ECO:0000313" key="5">
    <source>
        <dbReference type="Proteomes" id="UP001283361"/>
    </source>
</evidence>
<dbReference type="PANTHER" id="PTHR11346:SF176">
    <property type="entry name" value="32 KDA BETA-GALACTOSIDE-BINDING LECTIN LEC-3"/>
    <property type="match status" value="1"/>
</dbReference>
<dbReference type="Pfam" id="PF00337">
    <property type="entry name" value="Gal-bind_lectin"/>
    <property type="match status" value="1"/>
</dbReference>
<dbReference type="InterPro" id="IPR013320">
    <property type="entry name" value="ConA-like_dom_sf"/>
</dbReference>
<feature type="domain" description="Galectin" evidence="3">
    <location>
        <begin position="122"/>
        <end position="255"/>
    </location>
</feature>
<protein>
    <recommendedName>
        <fullName evidence="2">Galectin</fullName>
    </recommendedName>
</protein>
<dbReference type="InterPro" id="IPR001079">
    <property type="entry name" value="Galectin_CRD"/>
</dbReference>
<evidence type="ECO:0000259" key="3">
    <source>
        <dbReference type="PROSITE" id="PS51304"/>
    </source>
</evidence>
<sequence>MRMKSFAVTFVLCHVISLSWLAFGTSVSTKFLRIKNLELKCAVSPEPLILNSGDFLTCARACKQRSNCTCFVFAPYSSLARSGTCSACLAHSITGVRYSTTKPQAETWISNIGWKADPESGTYIPIPGALSIGRVLVVKGRVPVPAPAHFVLDIYDNNKKDIVIRFTCRFNFRQTVRRLRVSSNENGTWDVDQLNKSIFPFSEGKEFEINFLATQQGFMVYVDASYIHIVDKTIHMANDIGYLKFNDFYLHMIYY</sequence>
<dbReference type="EMBL" id="JAWDGP010002877">
    <property type="protein sequence ID" value="KAK3779155.1"/>
    <property type="molecule type" value="Genomic_DNA"/>
</dbReference>
<dbReference type="Gene3D" id="2.60.120.200">
    <property type="match status" value="1"/>
</dbReference>
<evidence type="ECO:0000313" key="4">
    <source>
        <dbReference type="EMBL" id="KAK3779155.1"/>
    </source>
</evidence>
<dbReference type="PANTHER" id="PTHR11346">
    <property type="entry name" value="GALECTIN"/>
    <property type="match status" value="1"/>
</dbReference>
<dbReference type="SUPFAM" id="SSF49899">
    <property type="entry name" value="Concanavalin A-like lectins/glucanases"/>
    <property type="match status" value="1"/>
</dbReference>
<dbReference type="AlphaFoldDB" id="A0AAE1A161"/>
<keyword evidence="5" id="KW-1185">Reference proteome</keyword>
<dbReference type="SMART" id="SM00908">
    <property type="entry name" value="Gal-bind_lectin"/>
    <property type="match status" value="1"/>
</dbReference>
<dbReference type="GO" id="GO:0030246">
    <property type="term" value="F:carbohydrate binding"/>
    <property type="evidence" value="ECO:0007669"/>
    <property type="project" value="UniProtKB-UniRule"/>
</dbReference>